<feature type="domain" description="DUF2326" evidence="2">
    <location>
        <begin position="444"/>
        <end position="564"/>
    </location>
</feature>
<keyword evidence="1" id="KW-0175">Coiled coil</keyword>
<dbReference type="Gene3D" id="3.40.50.300">
    <property type="entry name" value="P-loop containing nucleotide triphosphate hydrolases"/>
    <property type="match status" value="1"/>
</dbReference>
<reference evidence="3 4" key="1">
    <citation type="submission" date="2019-12" db="EMBL/GenBank/DDBJ databases">
        <title>Mucilaginibacter sp. HME9299 genome sequencing and assembly.</title>
        <authorList>
            <person name="Kang H."/>
            <person name="Kim H."/>
            <person name="Joh K."/>
        </authorList>
    </citation>
    <scope>NUCLEOTIDE SEQUENCE [LARGE SCALE GENOMIC DNA]</scope>
    <source>
        <strain evidence="3 4">HME9299</strain>
    </source>
</reference>
<dbReference type="AlphaFoldDB" id="A0A6I4IDZ5"/>
<dbReference type="InterPro" id="IPR027417">
    <property type="entry name" value="P-loop_NTPase"/>
</dbReference>
<name>A0A6I4IDZ5_9SPHI</name>
<evidence type="ECO:0000259" key="2">
    <source>
        <dbReference type="Pfam" id="PF10088"/>
    </source>
</evidence>
<feature type="coiled-coil region" evidence="1">
    <location>
        <begin position="224"/>
        <end position="292"/>
    </location>
</feature>
<gene>
    <name evidence="3" type="ORF">GO816_12950</name>
</gene>
<evidence type="ECO:0000256" key="1">
    <source>
        <dbReference type="SAM" id="Coils"/>
    </source>
</evidence>
<sequence length="564" mass="65395">MFLKSLTIQNESVTVRDIRFHKGLNLIIDETDTDTPQSSGNNVGKTTVLKLIDFCLGGNGVNVYKKDMEFKDKSYVDVENFLKHNNIIITLVLKQDLDVEGSPEIVIRKNFLNRSQKIQEINGEYFNDKAFDIRLKQLIFHSTGHKPTFRQIIAKNIRYEKNRLDNTLKVLFHTTTFEEYEALYFFWLGIDTDTASKKQKLHLQKSTEETIIKRLRRDTSLSEIKQALSVIDRDIEDLDKLKKRFNINDDYEVDLDKLNIAKSNINRLSSQISRLNLRKNIILEAKSELEKEYANIDINQLKEIYNSASGFLPEMHKKFEEMLSFHNQMLKEKIKFVSTEIPSLELEIENSNSLMQSEIKNETFLADKLNKSNALKELETIIGQLNKKYEQKGKYEEQLRQWSASTEKLESIEKELKEINDGITSQDKDLENKIEGFNKFFSKISQKLYGEQFILSHDKTERAYVLKIGAIGGVGTGKKKGQIAAFDIAYVQFCDENDIPCLHFILHDQIETIHDNQLSLISNVVNNVNVQFVVPVLRDKLPPEMNIETFKIIALSQEEKLFKV</sequence>
<dbReference type="EMBL" id="WQLA01000005">
    <property type="protein sequence ID" value="MVN92038.1"/>
    <property type="molecule type" value="Genomic_DNA"/>
</dbReference>
<accession>A0A6I4IDZ5</accession>
<dbReference type="SUPFAM" id="SSF52540">
    <property type="entry name" value="P-loop containing nucleoside triphosphate hydrolases"/>
    <property type="match status" value="1"/>
</dbReference>
<comment type="caution">
    <text evidence="3">The sequence shown here is derived from an EMBL/GenBank/DDBJ whole genome shotgun (WGS) entry which is preliminary data.</text>
</comment>
<evidence type="ECO:0000313" key="4">
    <source>
        <dbReference type="Proteomes" id="UP000434850"/>
    </source>
</evidence>
<dbReference type="RefSeq" id="WP_157542367.1">
    <property type="nucleotide sequence ID" value="NZ_WQLA01000005.1"/>
</dbReference>
<evidence type="ECO:0000313" key="3">
    <source>
        <dbReference type="EMBL" id="MVN92038.1"/>
    </source>
</evidence>
<dbReference type="InterPro" id="IPR018760">
    <property type="entry name" value="DUF2326"/>
</dbReference>
<organism evidence="3 4">
    <name type="scientific">Mucilaginibacter aquatilis</name>
    <dbReference type="NCBI Taxonomy" id="1517760"/>
    <lineage>
        <taxon>Bacteria</taxon>
        <taxon>Pseudomonadati</taxon>
        <taxon>Bacteroidota</taxon>
        <taxon>Sphingobacteriia</taxon>
        <taxon>Sphingobacteriales</taxon>
        <taxon>Sphingobacteriaceae</taxon>
        <taxon>Mucilaginibacter</taxon>
    </lineage>
</organism>
<dbReference type="Pfam" id="PF10088">
    <property type="entry name" value="DUF2326"/>
    <property type="match status" value="1"/>
</dbReference>
<dbReference type="Proteomes" id="UP000434850">
    <property type="component" value="Unassembled WGS sequence"/>
</dbReference>
<keyword evidence="4" id="KW-1185">Reference proteome</keyword>
<dbReference type="OrthoDB" id="5140926at2"/>
<protein>
    <submittedName>
        <fullName evidence="3">DUF2326 domain-containing protein</fullName>
    </submittedName>
</protein>
<proteinExistence type="predicted"/>